<evidence type="ECO:0000313" key="2">
    <source>
        <dbReference type="EMBL" id="CCF42623.1"/>
    </source>
</evidence>
<evidence type="ECO:0000313" key="5">
    <source>
        <dbReference type="Proteomes" id="UP000092177"/>
    </source>
</evidence>
<evidence type="ECO:0000256" key="1">
    <source>
        <dbReference type="SAM" id="MobiDB-lite"/>
    </source>
</evidence>
<dbReference type="HOGENOM" id="CLU_2757644_0_0_1"/>
<keyword evidence="5" id="KW-1185">Reference proteome</keyword>
<dbReference type="RefSeq" id="XP_018163486.1">
    <property type="nucleotide sequence ID" value="XM_018295124.1"/>
</dbReference>
<feature type="compositionally biased region" description="Polar residues" evidence="1">
    <location>
        <begin position="35"/>
        <end position="48"/>
    </location>
</feature>
<evidence type="ECO:0000313" key="4">
    <source>
        <dbReference type="Proteomes" id="UP000007174"/>
    </source>
</evidence>
<dbReference type="EMBL" id="CACQ02005524">
    <property type="protein sequence ID" value="CCF42623.1"/>
    <property type="molecule type" value="Genomic_DNA"/>
</dbReference>
<reference evidence="3" key="3">
    <citation type="submission" date="2016-02" db="EMBL/GenBank/DDBJ databases">
        <title>Resequencing and annotation of the Colletotrichum higginsianum genome.</title>
        <authorList>
            <person name="O'Connell R."/>
            <person name="Zambounis A."/>
            <person name="Thon M."/>
            <person name="Dallery J.-F."/>
        </authorList>
    </citation>
    <scope>NUCLEOTIDE SEQUENCE [LARGE SCALE GENOMIC DNA]</scope>
    <source>
        <strain evidence="3">IMI 349063</strain>
    </source>
</reference>
<reference evidence="4" key="2">
    <citation type="journal article" date="2012" name="Nat. Genet.">
        <title>Lifestyle transitions in plant pathogenic Colletotrichum fungi deciphered by genome and transcriptome analyses.</title>
        <authorList>
            <person name="O'Connell R.J."/>
            <person name="Thon M.R."/>
            <person name="Hacquard S."/>
            <person name="Amyotte S.G."/>
            <person name="Kleemann J."/>
            <person name="Torres M.F."/>
            <person name="Damm U."/>
            <person name="Buiate E.A."/>
            <person name="Epstein L."/>
            <person name="Alkan N."/>
            <person name="Altmueller J."/>
            <person name="Alvarado-Balderrama L."/>
            <person name="Bauser C.A."/>
            <person name="Becker C."/>
            <person name="Birren B.W."/>
            <person name="Chen Z."/>
            <person name="Choi J."/>
            <person name="Crouch J.A."/>
            <person name="Duvick J.P."/>
            <person name="Farman M.A."/>
            <person name="Gan P."/>
            <person name="Heiman D."/>
            <person name="Henrissat B."/>
            <person name="Howard R.J."/>
            <person name="Kabbage M."/>
            <person name="Koch C."/>
            <person name="Kracher B."/>
            <person name="Kubo Y."/>
            <person name="Law A.D."/>
            <person name="Lebrun M.-H."/>
            <person name="Lee Y.-H."/>
            <person name="Miyara I."/>
            <person name="Moore N."/>
            <person name="Neumann U."/>
            <person name="Nordstroem K."/>
            <person name="Panaccione D.G."/>
            <person name="Panstruga R."/>
            <person name="Place M."/>
            <person name="Proctor R.H."/>
            <person name="Prusky D."/>
            <person name="Rech G."/>
            <person name="Reinhardt R."/>
            <person name="Rollins J.A."/>
            <person name="Rounsley S."/>
            <person name="Schardl C.L."/>
            <person name="Schwartz D.C."/>
            <person name="Shenoy N."/>
            <person name="Shirasu K."/>
            <person name="Sikhakolli U.R."/>
            <person name="Stueber K."/>
            <person name="Sukno S.A."/>
            <person name="Sweigard J.A."/>
            <person name="Takano Y."/>
            <person name="Takahara H."/>
            <person name="Trail F."/>
            <person name="van der Does H.C."/>
            <person name="Voll L.M."/>
            <person name="Will I."/>
            <person name="Young S."/>
            <person name="Zeng Q."/>
            <person name="Zhang J."/>
            <person name="Zhou S."/>
            <person name="Dickman M.B."/>
            <person name="Schulze-Lefert P."/>
            <person name="Ver Loren van Themaat E."/>
            <person name="Ma L.-J."/>
            <person name="Vaillancourt L.J."/>
        </authorList>
    </citation>
    <scope>NUCLEOTIDE SEQUENCE [LARGE SCALE GENOMIC DNA]</scope>
    <source>
        <strain evidence="4">IMI 349063</strain>
    </source>
</reference>
<dbReference type="Proteomes" id="UP000092177">
    <property type="component" value="Chromosome 1"/>
</dbReference>
<dbReference type="Proteomes" id="UP000007174">
    <property type="component" value="Unassembled WGS sequence"/>
</dbReference>
<dbReference type="GeneID" id="28859231"/>
<organism evidence="2 4">
    <name type="scientific">Colletotrichum higginsianum (strain IMI 349063)</name>
    <name type="common">Crucifer anthracnose fungus</name>
    <dbReference type="NCBI Taxonomy" id="759273"/>
    <lineage>
        <taxon>Eukaryota</taxon>
        <taxon>Fungi</taxon>
        <taxon>Dikarya</taxon>
        <taxon>Ascomycota</taxon>
        <taxon>Pezizomycotina</taxon>
        <taxon>Sordariomycetes</taxon>
        <taxon>Hypocreomycetidae</taxon>
        <taxon>Glomerellales</taxon>
        <taxon>Glomerellaceae</taxon>
        <taxon>Colletotrichum</taxon>
        <taxon>Colletotrichum destructivum species complex</taxon>
    </lineage>
</organism>
<dbReference type="VEuPathDB" id="FungiDB:CH63R_00149"/>
<reference evidence="5" key="4">
    <citation type="journal article" date="2017" name="BMC Genomics">
        <title>Gapless genome assembly of Colletotrichum higginsianum reveals chromosome structure and association of transposable elements with secondary metabolite gene clusters.</title>
        <authorList>
            <person name="Dallery J.-F."/>
            <person name="Lapalu N."/>
            <person name="Zampounis A."/>
            <person name="Pigne S."/>
            <person name="Luyten I."/>
            <person name="Amselem J."/>
            <person name="Wittenberg A.H.J."/>
            <person name="Zhou S."/>
            <person name="de Queiroz M.V."/>
            <person name="Robin G.P."/>
            <person name="Auger A."/>
            <person name="Hainaut M."/>
            <person name="Henrissat B."/>
            <person name="Kim K.-T."/>
            <person name="Lee Y.-H."/>
            <person name="Lespinet O."/>
            <person name="Schwartz D.C."/>
            <person name="Thon M.R."/>
            <person name="O'Connell R.J."/>
        </authorList>
    </citation>
    <scope>NUCLEOTIDE SEQUENCE [LARGE SCALE GENOMIC DNA]</scope>
    <source>
        <strain evidence="5">IMI 349063</strain>
    </source>
</reference>
<protein>
    <submittedName>
        <fullName evidence="2">Uncharacterized protein</fullName>
    </submittedName>
</protein>
<feature type="region of interest" description="Disordered" evidence="1">
    <location>
        <begin position="31"/>
        <end position="58"/>
    </location>
</feature>
<dbReference type="AlphaFoldDB" id="H1VQW7"/>
<name>H1VQW7_COLHI</name>
<dbReference type="EMBL" id="LTAN01000001">
    <property type="protein sequence ID" value="OBR14969.1"/>
    <property type="molecule type" value="Genomic_DNA"/>
</dbReference>
<sequence length="70" mass="7604">MPHLSASTPVHSRPLDFRKGEARINSAVYHIARQGQLTPSPKGDSSNGSDDRYGKSFNCGDEGVKLFDSI</sequence>
<reference evidence="2" key="1">
    <citation type="submission" date="2011-12" db="EMBL/GenBank/DDBJ databases">
        <title>The genome sequence of Colletotrichum higginsianum IMI 34906.</title>
        <authorList>
            <person name="Ma L.-J."/>
            <person name="O'Connell R."/>
            <person name="van Themaat E.V.L."/>
            <person name="Stueber K."/>
            <person name="Young S.K."/>
            <person name="Zeng Q."/>
            <person name="Gargeya S."/>
            <person name="Fitzgerald M."/>
            <person name="Haas B."/>
            <person name="Abouelleil A."/>
            <person name="Alvarado L."/>
            <person name="Arachchi H.M."/>
            <person name="Berlin A."/>
            <person name="Chapman S.B."/>
            <person name="Gearin G."/>
            <person name="Goldberg J."/>
            <person name="Griggs A."/>
            <person name="Gujja S."/>
            <person name="Hansen M."/>
            <person name="Heiman D."/>
            <person name="Howarth C."/>
            <person name="Larimer J."/>
            <person name="Lui A."/>
            <person name="MacDonald P.J.P."/>
            <person name="McCowen C."/>
            <person name="Montmayeur A."/>
            <person name="Murphy C."/>
            <person name="Neiman D."/>
            <person name="Pearson M."/>
            <person name="Priest M."/>
            <person name="Roberts A."/>
            <person name="Saif S."/>
            <person name="Shea T."/>
            <person name="Sisk P."/>
            <person name="Stolte C."/>
            <person name="Sykes S."/>
            <person name="Wortman J."/>
            <person name="Nusbaum C."/>
            <person name="Birren B."/>
        </authorList>
    </citation>
    <scope>NUCLEOTIDE SEQUENCE</scope>
    <source>
        <strain evidence="2">IMI 349063</strain>
    </source>
</reference>
<accession>H1VQW7</accession>
<gene>
    <name evidence="2" type="ORF">CH063_12567</name>
    <name evidence="3" type="ORF">CH63R_00149</name>
</gene>
<proteinExistence type="predicted"/>
<evidence type="ECO:0000313" key="3">
    <source>
        <dbReference type="EMBL" id="OBR14969.1"/>
    </source>
</evidence>
<dbReference type="KEGG" id="chig:CH63R_00149"/>